<keyword evidence="2" id="KW-1185">Reference proteome</keyword>
<dbReference type="EMBL" id="AGAY01000018">
    <property type="protein sequence ID" value="EGY53304.1"/>
    <property type="molecule type" value="Genomic_DNA"/>
</dbReference>
<evidence type="ECO:0000313" key="2">
    <source>
        <dbReference type="Proteomes" id="UP000003019"/>
    </source>
</evidence>
<name>G4CFV0_9NEIS</name>
<organism evidence="1 2">
    <name type="scientific">Neisseria shayeganii 871</name>
    <dbReference type="NCBI Taxonomy" id="1032488"/>
    <lineage>
        <taxon>Bacteria</taxon>
        <taxon>Pseudomonadati</taxon>
        <taxon>Pseudomonadota</taxon>
        <taxon>Betaproteobacteria</taxon>
        <taxon>Neisseriales</taxon>
        <taxon>Neisseriaceae</taxon>
        <taxon>Neisseria</taxon>
    </lineage>
</organism>
<dbReference type="STRING" id="1032488.HMPREF9371_0489"/>
<accession>G4CFV0</accession>
<reference evidence="1 2" key="1">
    <citation type="submission" date="2011-05" db="EMBL/GenBank/DDBJ databases">
        <authorList>
            <person name="Muzny D."/>
            <person name="Qin X."/>
            <person name="Deng J."/>
            <person name="Jiang H."/>
            <person name="Liu Y."/>
            <person name="Qu J."/>
            <person name="Song X.-Z."/>
            <person name="Zhang L."/>
            <person name="Thornton R."/>
            <person name="Coyle M."/>
            <person name="Francisco L."/>
            <person name="Jackson L."/>
            <person name="Javaid M."/>
            <person name="Korchina V."/>
            <person name="Kovar C."/>
            <person name="Mata R."/>
            <person name="Mathew T."/>
            <person name="Ngo R."/>
            <person name="Nguyen L."/>
            <person name="Nguyen N."/>
            <person name="Okwuonu G."/>
            <person name="Ongeri F."/>
            <person name="Pham C."/>
            <person name="Simmons D."/>
            <person name="Wilczek-Boney K."/>
            <person name="Hale W."/>
            <person name="Jakkamsetti A."/>
            <person name="Pham P."/>
            <person name="Ruth R."/>
            <person name="San Lucas F."/>
            <person name="Warren J."/>
            <person name="Zhang J."/>
            <person name="Zhao Z."/>
            <person name="Zhou C."/>
            <person name="Zhu D."/>
            <person name="Lee S."/>
            <person name="Bess C."/>
            <person name="Blankenburg K."/>
            <person name="Forbes L."/>
            <person name="Fu Q."/>
            <person name="Gubbala S."/>
            <person name="Hirani K."/>
            <person name="Jayaseelan J.C."/>
            <person name="Lara F."/>
            <person name="Munidasa M."/>
            <person name="Palculict T."/>
            <person name="Patil S."/>
            <person name="Pu L.-L."/>
            <person name="Saada N."/>
            <person name="Tang L."/>
            <person name="Weissenberger G."/>
            <person name="Zhu Y."/>
            <person name="Hemphill L."/>
            <person name="Shang Y."/>
            <person name="Youmans B."/>
            <person name="Ayvaz T."/>
            <person name="Ross M."/>
            <person name="Santibanez J."/>
            <person name="Aqrawi P."/>
            <person name="Gross S."/>
            <person name="Joshi V."/>
            <person name="Fowler G."/>
            <person name="Nazareth L."/>
            <person name="Reid J."/>
            <person name="Worley K."/>
            <person name="Petrosino J."/>
            <person name="Highlander S."/>
            <person name="Gibbs R."/>
        </authorList>
    </citation>
    <scope>NUCLEOTIDE SEQUENCE [LARGE SCALE GENOMIC DNA]</scope>
    <source>
        <strain evidence="1 2">871</strain>
    </source>
</reference>
<sequence>MRLPENLRRFGGGFLLREGQSTAPIAVKRPPALYIRLTRRF</sequence>
<comment type="caution">
    <text evidence="1">The sequence shown here is derived from an EMBL/GenBank/DDBJ whole genome shotgun (WGS) entry which is preliminary data.</text>
</comment>
<dbReference type="PATRIC" id="fig|1032488.3.peg.451"/>
<proteinExistence type="predicted"/>
<dbReference type="AlphaFoldDB" id="G4CFV0"/>
<gene>
    <name evidence="1" type="ORF">HMPREF9371_0489</name>
</gene>
<evidence type="ECO:0000313" key="1">
    <source>
        <dbReference type="EMBL" id="EGY53304.1"/>
    </source>
</evidence>
<dbReference type="HOGENOM" id="CLU_3273252_0_0_4"/>
<protein>
    <submittedName>
        <fullName evidence="1">Uncharacterized protein</fullName>
    </submittedName>
</protein>
<dbReference type="Proteomes" id="UP000003019">
    <property type="component" value="Unassembled WGS sequence"/>
</dbReference>